<dbReference type="EMBL" id="JMIH01000023">
    <property type="protein sequence ID" value="KEO73064.1"/>
    <property type="molecule type" value="Genomic_DNA"/>
</dbReference>
<proteinExistence type="predicted"/>
<organism evidence="2 3">
    <name type="scientific">Anditalea andensis</name>
    <dbReference type="NCBI Taxonomy" id="1048983"/>
    <lineage>
        <taxon>Bacteria</taxon>
        <taxon>Pseudomonadati</taxon>
        <taxon>Bacteroidota</taxon>
        <taxon>Cytophagia</taxon>
        <taxon>Cytophagales</taxon>
        <taxon>Cytophagaceae</taxon>
        <taxon>Anditalea</taxon>
    </lineage>
</organism>
<dbReference type="Proteomes" id="UP000027821">
    <property type="component" value="Unassembled WGS sequence"/>
</dbReference>
<evidence type="ECO:0000313" key="3">
    <source>
        <dbReference type="Proteomes" id="UP000027821"/>
    </source>
</evidence>
<accession>A0A074KVV0</accession>
<dbReference type="STRING" id="1048983.EL17_15765"/>
<gene>
    <name evidence="2" type="ORF">EL17_15765</name>
</gene>
<comment type="caution">
    <text evidence="2">The sequence shown here is derived from an EMBL/GenBank/DDBJ whole genome shotgun (WGS) entry which is preliminary data.</text>
</comment>
<dbReference type="OrthoDB" id="839644at2"/>
<keyword evidence="1" id="KW-0472">Membrane</keyword>
<evidence type="ECO:0000256" key="1">
    <source>
        <dbReference type="SAM" id="Phobius"/>
    </source>
</evidence>
<keyword evidence="1" id="KW-1133">Transmembrane helix</keyword>
<reference evidence="2 3" key="1">
    <citation type="submission" date="2014-04" db="EMBL/GenBank/DDBJ databases">
        <title>Characterization and application of a salt tolerant electro-active bacterium.</title>
        <authorList>
            <person name="Yang L."/>
            <person name="Wei S."/>
            <person name="Tay Q.X.M."/>
        </authorList>
    </citation>
    <scope>NUCLEOTIDE SEQUENCE [LARGE SCALE GENOMIC DNA]</scope>
    <source>
        <strain evidence="2 3">LY1</strain>
    </source>
</reference>
<dbReference type="eggNOG" id="ENOG5033078">
    <property type="taxonomic scope" value="Bacteria"/>
</dbReference>
<keyword evidence="1" id="KW-0812">Transmembrane</keyword>
<dbReference type="AlphaFoldDB" id="A0A074KVV0"/>
<name>A0A074KVV0_9BACT</name>
<feature type="transmembrane region" description="Helical" evidence="1">
    <location>
        <begin position="97"/>
        <end position="120"/>
    </location>
</feature>
<evidence type="ECO:0000313" key="2">
    <source>
        <dbReference type="EMBL" id="KEO73064.1"/>
    </source>
</evidence>
<keyword evidence="3" id="KW-1185">Reference proteome</keyword>
<feature type="transmembrane region" description="Helical" evidence="1">
    <location>
        <begin position="67"/>
        <end position="91"/>
    </location>
</feature>
<protein>
    <submittedName>
        <fullName evidence="2">Uncharacterized protein</fullName>
    </submittedName>
</protein>
<feature type="transmembrane region" description="Helical" evidence="1">
    <location>
        <begin position="7"/>
        <end position="25"/>
    </location>
</feature>
<sequence length="128" mass="14838">MKGAFSVYFHLILLTLILAGLTLILQLVGLENILHKHIWNMLLFFSLLAFIIGYLSQLILKKGKENFVYVILGGNIFRFIFSLGYILVFLFIGLDNIILFVTNFFIIYLLYLLFDIYGLMANLRPHSK</sequence>
<feature type="transmembrane region" description="Helical" evidence="1">
    <location>
        <begin position="37"/>
        <end position="55"/>
    </location>
</feature>